<feature type="region of interest" description="Disordered" evidence="1">
    <location>
        <begin position="51"/>
        <end position="73"/>
    </location>
</feature>
<reference evidence="2" key="1">
    <citation type="submission" date="2016-11" db="EMBL/GenBank/DDBJ databases">
        <title>The genome of Nicotiana attenuata.</title>
        <authorList>
            <person name="Xu S."/>
            <person name="Brockmoeller T."/>
            <person name="Gaquerel E."/>
            <person name="Navarro A."/>
            <person name="Kuhl H."/>
            <person name="Gase K."/>
            <person name="Ling Z."/>
            <person name="Zhou W."/>
            <person name="Kreitzer C."/>
            <person name="Stanke M."/>
            <person name="Tang H."/>
            <person name="Lyons E."/>
            <person name="Pandey P."/>
            <person name="Pandey S.P."/>
            <person name="Timmermann B."/>
            <person name="Baldwin I.T."/>
        </authorList>
    </citation>
    <scope>NUCLEOTIDE SEQUENCE [LARGE SCALE GENOMIC DNA]</scope>
    <source>
        <strain evidence="2">UT</strain>
    </source>
</reference>
<evidence type="ECO:0000313" key="3">
    <source>
        <dbReference type="Proteomes" id="UP000187609"/>
    </source>
</evidence>
<dbReference type="AlphaFoldDB" id="A0A1J6JRU5"/>
<feature type="region of interest" description="Disordered" evidence="1">
    <location>
        <begin position="1"/>
        <end position="35"/>
    </location>
</feature>
<protein>
    <submittedName>
        <fullName evidence="2">Uncharacterized protein</fullName>
    </submittedName>
</protein>
<comment type="caution">
    <text evidence="2">The sequence shown here is derived from an EMBL/GenBank/DDBJ whole genome shotgun (WGS) entry which is preliminary data.</text>
</comment>
<organism evidence="2 3">
    <name type="scientific">Nicotiana attenuata</name>
    <name type="common">Coyote tobacco</name>
    <dbReference type="NCBI Taxonomy" id="49451"/>
    <lineage>
        <taxon>Eukaryota</taxon>
        <taxon>Viridiplantae</taxon>
        <taxon>Streptophyta</taxon>
        <taxon>Embryophyta</taxon>
        <taxon>Tracheophyta</taxon>
        <taxon>Spermatophyta</taxon>
        <taxon>Magnoliopsida</taxon>
        <taxon>eudicotyledons</taxon>
        <taxon>Gunneridae</taxon>
        <taxon>Pentapetalae</taxon>
        <taxon>asterids</taxon>
        <taxon>lamiids</taxon>
        <taxon>Solanales</taxon>
        <taxon>Solanaceae</taxon>
        <taxon>Nicotianoideae</taxon>
        <taxon>Nicotianeae</taxon>
        <taxon>Nicotiana</taxon>
    </lineage>
</organism>
<dbReference type="PANTHER" id="PTHR33696:SF3">
    <property type="entry name" value="FLZ-TYPE DOMAIN-CONTAINING PROTEIN"/>
    <property type="match status" value="1"/>
</dbReference>
<evidence type="ECO:0000256" key="1">
    <source>
        <dbReference type="SAM" id="MobiDB-lite"/>
    </source>
</evidence>
<accession>A0A1J6JRU5</accession>
<feature type="compositionally biased region" description="Basic and acidic residues" evidence="1">
    <location>
        <begin position="1"/>
        <end position="11"/>
    </location>
</feature>
<dbReference type="OMA" id="HIPMSKS"/>
<keyword evidence="3" id="KW-1185">Reference proteome</keyword>
<name>A0A1J6JRU5_NICAT</name>
<dbReference type="EMBL" id="MJEQ01008593">
    <property type="protein sequence ID" value="OIT19252.1"/>
    <property type="molecule type" value="Genomic_DNA"/>
</dbReference>
<dbReference type="Proteomes" id="UP000187609">
    <property type="component" value="Unassembled WGS sequence"/>
</dbReference>
<dbReference type="Gramene" id="OIT19252">
    <property type="protein sequence ID" value="OIT19252"/>
    <property type="gene ID" value="A4A49_55277"/>
</dbReference>
<dbReference type="PANTHER" id="PTHR33696">
    <property type="entry name" value="T22J18.15-RELATED"/>
    <property type="match status" value="1"/>
</dbReference>
<gene>
    <name evidence="2" type="ORF">A4A49_55277</name>
</gene>
<feature type="compositionally biased region" description="Pro residues" evidence="1">
    <location>
        <begin position="51"/>
        <end position="63"/>
    </location>
</feature>
<proteinExistence type="predicted"/>
<evidence type="ECO:0000313" key="2">
    <source>
        <dbReference type="EMBL" id="OIT19252.1"/>
    </source>
</evidence>
<sequence>MSSFSHKDKVQYSKGNEVIPTKDYAADQNSPNLSQLPEKTKALALHDIKIPPPPCFYQRPPPLKSSSRRGFRKQDDDPFLIAYKECTKTSRKGKFLGGLSKDDFGYFGMKKKNNNMSVFSCKHSCSVREESVINLSQLPISRSLREKRGLRRYPVATEGEHR</sequence>